<sequence length="728" mass="80543">MPDPTPPIVVGCLLDVSGSMRNAFEPGQSNELAGDRFRAVLRAALKLAKAERQQHSNAFMFVGVFGLRTSEDHLNPQAADLCGIADALLNDAGNNSSGHDLLIARANANNVSYISRHIKTKLTSREARIVDAHLKLHPDKVQQFIDSIPPEEEVNRLRSSMRIGGALIGKGLGFAASRIIPGGSLVVGAASTVGTAVGSAVGSAFGESVEDSEVERSEALALARRIQRNWLSDFADFNPRPISEVVDVLERLQDQWLNHEDSESRKKPEGNDNLFDAIRHYMYGLTPICHTLKKALDAFLSKPEAERRVLVLMSDGNSTDGDPSTVASELGSKLVSIATVKLTDDRSNPQRALHYEVNPLWDEGTRHLFQMSKRIHGLTHPVPVLAAAGWSIPSAGEVALFCIVCTVTALEEFCSLLLSARFGSADALLDIVGRIRHDDYIHNEHLAIQRRPTNQGQRPICYAHAVASVIHMALLRIVSREGGIPSFIEIRDRILSEYPEIRNGQPAKEVLSDACIWYRPLKFREVNEKGAREAVLCRRPVLATFGLSNDGWDTFCNHFDRHSAMRTAVLTEAQMAPHFNGVYDGGHAVVLVSCSPESLTFLNSWGRKWGENGLFKIENPAVLGHKDRCLRFYDVYWVEGGLTKAERQAFNAMVDEELRRRAEEHESIFELEYRCPRCSDTSPLADFRGSVWNALCPKCQGWFKPDPGNLIKAMYLRAGLNDVAVEMA</sequence>
<dbReference type="Gene3D" id="3.40.50.410">
    <property type="entry name" value="von Willebrand factor, type A domain"/>
    <property type="match status" value="1"/>
</dbReference>
<keyword evidence="3" id="KW-1185">Reference proteome</keyword>
<reference evidence="2 3" key="1">
    <citation type="submission" date="2020-05" db="EMBL/GenBank/DDBJ databases">
        <title>Identification and distribution of gene clusters putatively required for synthesis of sphingolipid metabolism inhibitors in phylogenetically diverse species of the filamentous fungus Fusarium.</title>
        <authorList>
            <person name="Kim H.-S."/>
            <person name="Busman M."/>
            <person name="Brown D.W."/>
            <person name="Divon H."/>
            <person name="Uhlig S."/>
            <person name="Proctor R.H."/>
        </authorList>
    </citation>
    <scope>NUCLEOTIDE SEQUENCE [LARGE SCALE GENOMIC DNA]</scope>
    <source>
        <strain evidence="2 3">NRRL 13617</strain>
    </source>
</reference>
<name>A0A8H5IWJ4_9HYPO</name>
<proteinExistence type="predicted"/>
<evidence type="ECO:0000313" key="3">
    <source>
        <dbReference type="Proteomes" id="UP000582016"/>
    </source>
</evidence>
<evidence type="ECO:0000313" key="2">
    <source>
        <dbReference type="EMBL" id="KAF5544172.1"/>
    </source>
</evidence>
<feature type="domain" description="VWFA" evidence="1">
    <location>
        <begin position="272"/>
        <end position="346"/>
    </location>
</feature>
<dbReference type="SUPFAM" id="SSF53300">
    <property type="entry name" value="vWA-like"/>
    <property type="match status" value="1"/>
</dbReference>
<dbReference type="Pfam" id="PF00092">
    <property type="entry name" value="VWA"/>
    <property type="match status" value="1"/>
</dbReference>
<gene>
    <name evidence="2" type="ORF">FPHYL_11108</name>
</gene>
<dbReference type="Proteomes" id="UP000582016">
    <property type="component" value="Unassembled WGS sequence"/>
</dbReference>
<dbReference type="InterPro" id="IPR002035">
    <property type="entry name" value="VWF_A"/>
</dbReference>
<dbReference type="InterPro" id="IPR036465">
    <property type="entry name" value="vWFA_dom_sf"/>
</dbReference>
<dbReference type="EMBL" id="JAAOAQ010000502">
    <property type="protein sequence ID" value="KAF5544172.1"/>
    <property type="molecule type" value="Genomic_DNA"/>
</dbReference>
<dbReference type="SUPFAM" id="SSF54001">
    <property type="entry name" value="Cysteine proteinases"/>
    <property type="match status" value="1"/>
</dbReference>
<protein>
    <recommendedName>
        <fullName evidence="1">VWFA domain-containing protein</fullName>
    </recommendedName>
</protein>
<accession>A0A8H5IWJ4</accession>
<evidence type="ECO:0000259" key="1">
    <source>
        <dbReference type="Pfam" id="PF00092"/>
    </source>
</evidence>
<organism evidence="2 3">
    <name type="scientific">Fusarium phyllophilum</name>
    <dbReference type="NCBI Taxonomy" id="47803"/>
    <lineage>
        <taxon>Eukaryota</taxon>
        <taxon>Fungi</taxon>
        <taxon>Dikarya</taxon>
        <taxon>Ascomycota</taxon>
        <taxon>Pezizomycotina</taxon>
        <taxon>Sordariomycetes</taxon>
        <taxon>Hypocreomycetidae</taxon>
        <taxon>Hypocreales</taxon>
        <taxon>Nectriaceae</taxon>
        <taxon>Fusarium</taxon>
        <taxon>Fusarium fujikuroi species complex</taxon>
    </lineage>
</organism>
<dbReference type="Gene3D" id="3.90.70.10">
    <property type="entry name" value="Cysteine proteinases"/>
    <property type="match status" value="1"/>
</dbReference>
<dbReference type="AlphaFoldDB" id="A0A8H5IWJ4"/>
<dbReference type="InterPro" id="IPR038765">
    <property type="entry name" value="Papain-like_cys_pep_sf"/>
</dbReference>
<dbReference type="OrthoDB" id="3789175at2759"/>
<comment type="caution">
    <text evidence="2">The sequence shown here is derived from an EMBL/GenBank/DDBJ whole genome shotgun (WGS) entry which is preliminary data.</text>
</comment>